<evidence type="ECO:0000313" key="13">
    <source>
        <dbReference type="Proteomes" id="UP001056766"/>
    </source>
</evidence>
<evidence type="ECO:0000256" key="1">
    <source>
        <dbReference type="ARBA" id="ARBA00011900"/>
    </source>
</evidence>
<keyword evidence="3" id="KW-0808">Transferase</keyword>
<dbReference type="InterPro" id="IPR011639">
    <property type="entry name" value="MethylTrfase_TaqI-like_dom"/>
</dbReference>
<keyword evidence="13" id="KW-1185">Reference proteome</keyword>
<keyword evidence="6" id="KW-0238">DNA-binding</keyword>
<evidence type="ECO:0000256" key="4">
    <source>
        <dbReference type="ARBA" id="ARBA00022691"/>
    </source>
</evidence>
<dbReference type="InterPro" id="IPR002052">
    <property type="entry name" value="DNA_methylase_N6_adenine_CS"/>
</dbReference>
<dbReference type="InterPro" id="IPR029063">
    <property type="entry name" value="SAM-dependent_MTases_sf"/>
</dbReference>
<evidence type="ECO:0000259" key="11">
    <source>
        <dbReference type="Pfam" id="PF12950"/>
    </source>
</evidence>
<dbReference type="PANTHER" id="PTHR33841">
    <property type="entry name" value="DNA METHYLTRANSFERASE YEEA-RELATED"/>
    <property type="match status" value="1"/>
</dbReference>
<dbReference type="PROSITE" id="PS00092">
    <property type="entry name" value="N6_MTASE"/>
    <property type="match status" value="1"/>
</dbReference>
<dbReference type="Pfam" id="PF12950">
    <property type="entry name" value="TaqI_C"/>
    <property type="match status" value="1"/>
</dbReference>
<dbReference type="GO" id="GO:0032259">
    <property type="term" value="P:methylation"/>
    <property type="evidence" value="ECO:0007669"/>
    <property type="project" value="UniProtKB-KW"/>
</dbReference>
<reference evidence="12" key="2">
    <citation type="submission" date="2021-04" db="EMBL/GenBank/DDBJ databases">
        <authorList>
            <person name="Dong X."/>
        </authorList>
    </citation>
    <scope>NUCLEOTIDE SEQUENCE</scope>
    <source>
        <strain evidence="12">LLY</strain>
    </source>
</reference>
<proteinExistence type="predicted"/>
<feature type="domain" description="Restriction endonuclease type I HsdR N-terminal" evidence="9">
    <location>
        <begin position="60"/>
        <end position="138"/>
    </location>
</feature>
<dbReference type="GO" id="GO:0008170">
    <property type="term" value="F:N-methyltransferase activity"/>
    <property type="evidence" value="ECO:0007669"/>
    <property type="project" value="InterPro"/>
</dbReference>
<comment type="catalytic activity">
    <reaction evidence="7">
        <text>a 2'-deoxyadenosine in DNA + S-adenosyl-L-methionine = an N(6)-methyl-2'-deoxyadenosine in DNA + S-adenosyl-L-homocysteine + H(+)</text>
        <dbReference type="Rhea" id="RHEA:15197"/>
        <dbReference type="Rhea" id="RHEA-COMP:12418"/>
        <dbReference type="Rhea" id="RHEA-COMP:12419"/>
        <dbReference type="ChEBI" id="CHEBI:15378"/>
        <dbReference type="ChEBI" id="CHEBI:57856"/>
        <dbReference type="ChEBI" id="CHEBI:59789"/>
        <dbReference type="ChEBI" id="CHEBI:90615"/>
        <dbReference type="ChEBI" id="CHEBI:90616"/>
        <dbReference type="EC" id="2.1.1.72"/>
    </reaction>
</comment>
<feature type="domain" description="TaqI-like C-terminal specificity" evidence="11">
    <location>
        <begin position="818"/>
        <end position="982"/>
    </location>
</feature>
<dbReference type="InterPro" id="IPR025931">
    <property type="entry name" value="TaqI_C"/>
</dbReference>
<dbReference type="InterPro" id="IPR050953">
    <property type="entry name" value="N4_N6_ade-DNA_methylase"/>
</dbReference>
<evidence type="ECO:0000256" key="3">
    <source>
        <dbReference type="ARBA" id="ARBA00022679"/>
    </source>
</evidence>
<evidence type="ECO:0000259" key="9">
    <source>
        <dbReference type="Pfam" id="PF04313"/>
    </source>
</evidence>
<dbReference type="InterPro" id="IPR007409">
    <property type="entry name" value="Restrct_endonuc_type1_HsdR_N"/>
</dbReference>
<dbReference type="PANTHER" id="PTHR33841:SF1">
    <property type="entry name" value="DNA METHYLTRANSFERASE A"/>
    <property type="match status" value="1"/>
</dbReference>
<dbReference type="GO" id="GO:0005524">
    <property type="term" value="F:ATP binding"/>
    <property type="evidence" value="ECO:0007669"/>
    <property type="project" value="UniProtKB-KW"/>
</dbReference>
<dbReference type="Pfam" id="PF07669">
    <property type="entry name" value="Eco57I"/>
    <property type="match status" value="1"/>
</dbReference>
<dbReference type="GO" id="GO:0009035">
    <property type="term" value="F:type I site-specific deoxyribonuclease activity"/>
    <property type="evidence" value="ECO:0007669"/>
    <property type="project" value="UniProtKB-EC"/>
</dbReference>
<feature type="domain" description="Type II methyltransferase M.TaqI-like" evidence="10">
    <location>
        <begin position="497"/>
        <end position="691"/>
    </location>
</feature>
<dbReference type="Gene3D" id="3.40.50.150">
    <property type="entry name" value="Vaccinia Virus protein VP39"/>
    <property type="match status" value="1"/>
</dbReference>
<feature type="domain" description="DNA methylase adenine-specific" evidence="8">
    <location>
        <begin position="329"/>
        <end position="418"/>
    </location>
</feature>
<gene>
    <name evidence="12" type="ORF">KDK67_10925</name>
</gene>
<dbReference type="SUPFAM" id="SSF53335">
    <property type="entry name" value="S-adenosyl-L-methionine-dependent methyltransferases"/>
    <property type="match status" value="1"/>
</dbReference>
<dbReference type="EC" id="2.1.1.72" evidence="1"/>
<dbReference type="Pfam" id="PF04313">
    <property type="entry name" value="HSDR_N"/>
    <property type="match status" value="1"/>
</dbReference>
<dbReference type="EMBL" id="JAGSOI010000052">
    <property type="protein sequence ID" value="MCM1987487.1"/>
    <property type="molecule type" value="Genomic_DNA"/>
</dbReference>
<name>A0A9E4ZGX9_9EURY</name>
<dbReference type="AlphaFoldDB" id="A0A9E4ZGX9"/>
<dbReference type="InterPro" id="IPR003356">
    <property type="entry name" value="DNA_methylase_A-5"/>
</dbReference>
<dbReference type="Proteomes" id="UP001056766">
    <property type="component" value="Unassembled WGS sequence"/>
</dbReference>
<evidence type="ECO:0000256" key="7">
    <source>
        <dbReference type="ARBA" id="ARBA00047942"/>
    </source>
</evidence>
<dbReference type="GO" id="GO:0009307">
    <property type="term" value="P:DNA restriction-modification system"/>
    <property type="evidence" value="ECO:0007669"/>
    <property type="project" value="UniProtKB-KW"/>
</dbReference>
<evidence type="ECO:0000259" key="10">
    <source>
        <dbReference type="Pfam" id="PF07669"/>
    </source>
</evidence>
<evidence type="ECO:0000313" key="12">
    <source>
        <dbReference type="EMBL" id="MCM1987487.1"/>
    </source>
</evidence>
<evidence type="ECO:0000256" key="2">
    <source>
        <dbReference type="ARBA" id="ARBA00022603"/>
    </source>
</evidence>
<dbReference type="Gene3D" id="3.90.1570.30">
    <property type="match status" value="1"/>
</dbReference>
<dbReference type="GO" id="GO:0003677">
    <property type="term" value="F:DNA binding"/>
    <property type="evidence" value="ECO:0007669"/>
    <property type="project" value="UniProtKB-KW"/>
</dbReference>
<organism evidence="12 13">
    <name type="scientific">Methanococcoides seepicolus</name>
    <dbReference type="NCBI Taxonomy" id="2828780"/>
    <lineage>
        <taxon>Archaea</taxon>
        <taxon>Methanobacteriati</taxon>
        <taxon>Methanobacteriota</taxon>
        <taxon>Stenosarchaea group</taxon>
        <taxon>Methanomicrobia</taxon>
        <taxon>Methanosarcinales</taxon>
        <taxon>Methanosarcinaceae</taxon>
        <taxon>Methanococcoides</taxon>
    </lineage>
</organism>
<comment type="caution">
    <text evidence="12">The sequence shown here is derived from an EMBL/GenBank/DDBJ whole genome shotgun (WGS) entry which is preliminary data.</text>
</comment>
<dbReference type="Pfam" id="PF02384">
    <property type="entry name" value="N6_Mtase"/>
    <property type="match status" value="1"/>
</dbReference>
<sequence>MPAPQEIIKLVERFDQYNAKYTSQSYNETQVRREFIDPFFKALGWDVDNRKGRDERYKEVIHEDAVKVGGKTKAPDYSFRIGGMRKFFVEAKKPAVNLKENPEPAYQLRRYAWSAKLPISILTDFEELIVFDCTKKPSKTDKASLGRIKYFTYKEYIEKWDEIESLFSKESIFTGKFDDLADSLVKKKGGKGTAGIDNAFLTEIEEWREILAKNIALRNKDLSVRELNLAVQKIIDRIVFLRICEDRGIEEYEQLKKKAEGKDVYKNLIDLFVYADEKYNSGLFHFKKEDGSEELDILTTSLNIDDKILKQIIGQLYYPESPYEFSVFSSDILGQVYEQFLGKVIRLTASHQARIEEKPEVKKAGGVFYTPTYIVDYIAKNTVGKLVENKNPKEVAKLKILDPACGSGSFLIGAYQYLLDWHLNWYMDNLVPLMKDGIEATDKEVQKLLPVKPVSRKKGRGRGKKRAAGSDYHFPIYQMSKDDWRLTSDEKKRILINNIYGVDIDEQAVEVTKLSLLLKVLEGEKGERISKQLTITQERVLPSLHHNIKCGNSLIGPEIYSSVQVTLNGDEDFYRINAFDWKSEFSVIFESGGFDAVIGNPPYIRIQAMKEWAPLEVEFYKKLYESASKGNYDIYVVFVEKGLSLLNKDGVLGYILPHKFFNAKYGETIREIISEGENLTQVVHFGHEQVFKNATTYTCLLFLDKEKQRTFIFKKVNSLDLWKKSKNCTSGEISHKEVTSKEWNFVVGKGSDLYRKLTKLPIKLQDITEKIYQGLVTGADPVFILEKTADNQFCSAATGKNHRIEPTLMHQLCKGSVDIKRYYTKVISKYILFPYKMEDGKATLIGKDEFKNNYPLAWKYLKNNQPVLESREKGKWKHEKWYAFGRSQNLNEMEKIKIITPSIAQFTSFVLDAKDYKYFVGSGGGGGGGYGLLLKDSTFESYHFILGILNSKLVDWYVKLVSTPFRGGYYAYNRQYIENIPIVKIDTSNSEVMNCYNRTVYLVGQMLELHKKLNSSKLSSDKEMIKRRIDATDAEINGLVYELYGLTEDEIKIVEESFA</sequence>
<dbReference type="PRINTS" id="PR00507">
    <property type="entry name" value="N12N6MTFRASE"/>
</dbReference>
<keyword evidence="5" id="KW-0680">Restriction system</keyword>
<dbReference type="GO" id="GO:0009007">
    <property type="term" value="F:site-specific DNA-methyltransferase (adenine-specific) activity"/>
    <property type="evidence" value="ECO:0007669"/>
    <property type="project" value="UniProtKB-EC"/>
</dbReference>
<keyword evidence="2 12" id="KW-0489">Methyltransferase</keyword>
<evidence type="ECO:0000256" key="5">
    <source>
        <dbReference type="ARBA" id="ARBA00022747"/>
    </source>
</evidence>
<accession>A0A9E4ZGX9</accession>
<dbReference type="RefSeq" id="WP_250868843.1">
    <property type="nucleotide sequence ID" value="NZ_JAGSOI010000052.1"/>
</dbReference>
<evidence type="ECO:0000259" key="8">
    <source>
        <dbReference type="Pfam" id="PF02384"/>
    </source>
</evidence>
<keyword evidence="4" id="KW-0949">S-adenosyl-L-methionine</keyword>
<reference evidence="12" key="1">
    <citation type="journal article" date="2021" name="mSystems">
        <title>Bacteria and Archaea Synergistically Convert Glycine Betaine to Biogenic Methane in the Formosa Cold Seep of the South China Sea.</title>
        <authorList>
            <person name="Li L."/>
            <person name="Zhang W."/>
            <person name="Zhang S."/>
            <person name="Song L."/>
            <person name="Sun Q."/>
            <person name="Zhang H."/>
            <person name="Xiang H."/>
            <person name="Dong X."/>
        </authorList>
    </citation>
    <scope>NUCLEOTIDE SEQUENCE</scope>
    <source>
        <strain evidence="12">LLY</strain>
    </source>
</reference>
<evidence type="ECO:0000256" key="6">
    <source>
        <dbReference type="ARBA" id="ARBA00023125"/>
    </source>
</evidence>
<protein>
    <recommendedName>
        <fullName evidence="1">site-specific DNA-methyltransferase (adenine-specific)</fullName>
        <ecNumber evidence="1">2.1.1.72</ecNumber>
    </recommendedName>
</protein>